<evidence type="ECO:0000313" key="3">
    <source>
        <dbReference type="Proteomes" id="UP000094707"/>
    </source>
</evidence>
<name>A0A1D3L1B7_9EURY</name>
<protein>
    <recommendedName>
        <fullName evidence="4">Glycerophosphoryl diester phosphodiesterase membrane domain-containing protein</fullName>
    </recommendedName>
</protein>
<organism evidence="2 3">
    <name type="scientific">Methanobacterium congolense</name>
    <dbReference type="NCBI Taxonomy" id="118062"/>
    <lineage>
        <taxon>Archaea</taxon>
        <taxon>Methanobacteriati</taxon>
        <taxon>Methanobacteriota</taxon>
        <taxon>Methanomada group</taxon>
        <taxon>Methanobacteria</taxon>
        <taxon>Methanobacteriales</taxon>
        <taxon>Methanobacteriaceae</taxon>
        <taxon>Methanobacterium</taxon>
    </lineage>
</organism>
<dbReference type="InterPro" id="IPR025098">
    <property type="entry name" value="DUF4013"/>
</dbReference>
<feature type="transmembrane region" description="Helical" evidence="1">
    <location>
        <begin position="148"/>
        <end position="173"/>
    </location>
</feature>
<feature type="transmembrane region" description="Helical" evidence="1">
    <location>
        <begin position="12"/>
        <end position="41"/>
    </location>
</feature>
<evidence type="ECO:0008006" key="4">
    <source>
        <dbReference type="Google" id="ProtNLM"/>
    </source>
</evidence>
<evidence type="ECO:0000256" key="1">
    <source>
        <dbReference type="SAM" id="Phobius"/>
    </source>
</evidence>
<reference evidence="2 3" key="1">
    <citation type="submission" date="2016-08" db="EMBL/GenBank/DDBJ databases">
        <authorList>
            <person name="Seilhamer J.J."/>
        </authorList>
    </citation>
    <scope>NUCLEOTIDE SEQUENCE [LARGE SCALE GENOMIC DNA]</scope>
    <source>
        <strain evidence="2">Buetzberg</strain>
    </source>
</reference>
<dbReference type="EMBL" id="LT607756">
    <property type="protein sequence ID" value="SCG85230.1"/>
    <property type="molecule type" value="Genomic_DNA"/>
</dbReference>
<dbReference type="STRING" id="118062.MCBB_0657"/>
<feature type="transmembrane region" description="Helical" evidence="1">
    <location>
        <begin position="61"/>
        <end position="89"/>
    </location>
</feature>
<dbReference type="PATRIC" id="fig|129848.4.peg.665"/>
<evidence type="ECO:0000313" key="2">
    <source>
        <dbReference type="EMBL" id="SCG85230.1"/>
    </source>
</evidence>
<gene>
    <name evidence="2" type="ORF">MCBB_0657</name>
</gene>
<dbReference type="Pfam" id="PF13197">
    <property type="entry name" value="DUF4013"/>
    <property type="match status" value="1"/>
</dbReference>
<dbReference type="AlphaFoldDB" id="A0A1D3L1B7"/>
<keyword evidence="1" id="KW-1133">Transmembrane helix</keyword>
<keyword evidence="3" id="KW-1185">Reference proteome</keyword>
<keyword evidence="1" id="KW-0812">Transmembrane</keyword>
<accession>A0A1D3L1B7</accession>
<keyword evidence="1" id="KW-0472">Membrane</keyword>
<feature type="transmembrane region" description="Helical" evidence="1">
    <location>
        <begin position="116"/>
        <end position="142"/>
    </location>
</feature>
<dbReference type="Proteomes" id="UP000094707">
    <property type="component" value="Chromosome I"/>
</dbReference>
<sequence>MFIDGIKVSIVNIIYLIPVILIAIVFLAINPLNIVPIIKIIEYYPNNVFSMLNDMLWYLKTGFVVLMLLYTYMIIIYPFINIAVAYMAYNDSKLKTAFKFREILHKISTIGWKNFTLWYIVIKILFLTISYAGSFILFYAAVILRNGFGIHITPIMPILTFLIIAPYLSMYFVRSVALFYMSGEKIS</sequence>
<dbReference type="KEGG" id="mcub:MCBB_0657"/>
<proteinExistence type="predicted"/>